<comment type="caution">
    <text evidence="2">The sequence shown here is derived from an EMBL/GenBank/DDBJ whole genome shotgun (WGS) entry which is preliminary data.</text>
</comment>
<organism evidence="2 3">
    <name type="scientific">Chaetomium strumarium</name>
    <dbReference type="NCBI Taxonomy" id="1170767"/>
    <lineage>
        <taxon>Eukaryota</taxon>
        <taxon>Fungi</taxon>
        <taxon>Dikarya</taxon>
        <taxon>Ascomycota</taxon>
        <taxon>Pezizomycotina</taxon>
        <taxon>Sordariomycetes</taxon>
        <taxon>Sordariomycetidae</taxon>
        <taxon>Sordariales</taxon>
        <taxon>Chaetomiaceae</taxon>
        <taxon>Chaetomium</taxon>
    </lineage>
</organism>
<evidence type="ECO:0000313" key="2">
    <source>
        <dbReference type="EMBL" id="KAK3306756.1"/>
    </source>
</evidence>
<gene>
    <name evidence="2" type="ORF">B0T15DRAFT_528173</name>
</gene>
<dbReference type="AlphaFoldDB" id="A0AAJ0GV83"/>
<keyword evidence="1" id="KW-0472">Membrane</keyword>
<reference evidence="2" key="1">
    <citation type="journal article" date="2023" name="Mol. Phylogenet. Evol.">
        <title>Genome-scale phylogeny and comparative genomics of the fungal order Sordariales.</title>
        <authorList>
            <person name="Hensen N."/>
            <person name="Bonometti L."/>
            <person name="Westerberg I."/>
            <person name="Brannstrom I.O."/>
            <person name="Guillou S."/>
            <person name="Cros-Aarteil S."/>
            <person name="Calhoun S."/>
            <person name="Haridas S."/>
            <person name="Kuo A."/>
            <person name="Mondo S."/>
            <person name="Pangilinan J."/>
            <person name="Riley R."/>
            <person name="LaButti K."/>
            <person name="Andreopoulos B."/>
            <person name="Lipzen A."/>
            <person name="Chen C."/>
            <person name="Yan M."/>
            <person name="Daum C."/>
            <person name="Ng V."/>
            <person name="Clum A."/>
            <person name="Steindorff A."/>
            <person name="Ohm R.A."/>
            <person name="Martin F."/>
            <person name="Silar P."/>
            <person name="Natvig D.O."/>
            <person name="Lalanne C."/>
            <person name="Gautier V."/>
            <person name="Ament-Velasquez S.L."/>
            <person name="Kruys A."/>
            <person name="Hutchinson M.I."/>
            <person name="Powell A.J."/>
            <person name="Barry K."/>
            <person name="Miller A.N."/>
            <person name="Grigoriev I.V."/>
            <person name="Debuchy R."/>
            <person name="Gladieux P."/>
            <person name="Hiltunen Thoren M."/>
            <person name="Johannesson H."/>
        </authorList>
    </citation>
    <scope>NUCLEOTIDE SEQUENCE</scope>
    <source>
        <strain evidence="2">CBS 333.67</strain>
    </source>
</reference>
<proteinExistence type="predicted"/>
<sequence length="62" mass="7206">MLLSRPCLLAASLFRVLVDGGLGWFWSWFLLDWSGPVWFTSGLVWIWFWSVLVHLLLGLVIQ</sequence>
<dbReference type="GeneID" id="87887851"/>
<evidence type="ECO:0000256" key="1">
    <source>
        <dbReference type="SAM" id="Phobius"/>
    </source>
</evidence>
<dbReference type="Proteomes" id="UP001273166">
    <property type="component" value="Unassembled WGS sequence"/>
</dbReference>
<evidence type="ECO:0000313" key="3">
    <source>
        <dbReference type="Proteomes" id="UP001273166"/>
    </source>
</evidence>
<feature type="transmembrane region" description="Helical" evidence="1">
    <location>
        <begin position="37"/>
        <end position="61"/>
    </location>
</feature>
<dbReference type="EMBL" id="JAUDZG010000003">
    <property type="protein sequence ID" value="KAK3306756.1"/>
    <property type="molecule type" value="Genomic_DNA"/>
</dbReference>
<feature type="transmembrane region" description="Helical" evidence="1">
    <location>
        <begin position="7"/>
        <end position="31"/>
    </location>
</feature>
<keyword evidence="3" id="KW-1185">Reference proteome</keyword>
<keyword evidence="1" id="KW-0812">Transmembrane</keyword>
<reference evidence="2" key="2">
    <citation type="submission" date="2023-06" db="EMBL/GenBank/DDBJ databases">
        <authorList>
            <consortium name="Lawrence Berkeley National Laboratory"/>
            <person name="Mondo S.J."/>
            <person name="Hensen N."/>
            <person name="Bonometti L."/>
            <person name="Westerberg I."/>
            <person name="Brannstrom I.O."/>
            <person name="Guillou S."/>
            <person name="Cros-Aarteil S."/>
            <person name="Calhoun S."/>
            <person name="Haridas S."/>
            <person name="Kuo A."/>
            <person name="Pangilinan J."/>
            <person name="Riley R."/>
            <person name="Labutti K."/>
            <person name="Andreopoulos B."/>
            <person name="Lipzen A."/>
            <person name="Chen C."/>
            <person name="Yanf M."/>
            <person name="Daum C."/>
            <person name="Ng V."/>
            <person name="Clum A."/>
            <person name="Steindorff A."/>
            <person name="Ohm R."/>
            <person name="Martin F."/>
            <person name="Silar P."/>
            <person name="Natvig D."/>
            <person name="Lalanne C."/>
            <person name="Gautier V."/>
            <person name="Ament-Velasquez S.L."/>
            <person name="Kruys A."/>
            <person name="Hutchinson M.I."/>
            <person name="Powell A.J."/>
            <person name="Barry K."/>
            <person name="Miller A.N."/>
            <person name="Grigoriev I.V."/>
            <person name="Debuchy R."/>
            <person name="Gladieux P."/>
            <person name="Thoren M.H."/>
            <person name="Johannesson H."/>
        </authorList>
    </citation>
    <scope>NUCLEOTIDE SEQUENCE</scope>
    <source>
        <strain evidence="2">CBS 333.67</strain>
    </source>
</reference>
<dbReference type="RefSeq" id="XP_062722536.1">
    <property type="nucleotide sequence ID" value="XM_062869022.1"/>
</dbReference>
<accession>A0AAJ0GV83</accession>
<name>A0AAJ0GV83_9PEZI</name>
<protein>
    <submittedName>
        <fullName evidence="2">Uncharacterized protein</fullName>
    </submittedName>
</protein>
<keyword evidence="1" id="KW-1133">Transmembrane helix</keyword>